<dbReference type="GO" id="GO:0046872">
    <property type="term" value="F:metal ion binding"/>
    <property type="evidence" value="ECO:0007669"/>
    <property type="project" value="UniProtKB-KW"/>
</dbReference>
<keyword evidence="2" id="KW-0479">Metal-binding</keyword>
<keyword evidence="4" id="KW-0862">Zinc</keyword>
<feature type="domain" description="Succinylglutamate desuccinylase/Aspartoacylase catalytic" evidence="5">
    <location>
        <begin position="20"/>
        <end position="187"/>
    </location>
</feature>
<evidence type="ECO:0000313" key="6">
    <source>
        <dbReference type="EMBL" id="OGM00717.1"/>
    </source>
</evidence>
<sequence>MFEKIIQLNGREKGTISIVLVGVHGDEKCGVEALEKILPNLEIERGTVLFGYGNPRAIETNKRYTEVNLNRMFNRNEQFTTSEKESYEYGRAQFLKNYLNEAEALLDIHASSIPNSKAFAICEANAKEIVKFFPINLVVSGFDKVEPGGTDYYMNSIGKVGICLECGYMKDPQSIKIAEESVFAFLKARGHIKNNLIPQKQAYVRMFKKYFAKTDKFTLSKLFENFEVLKENQLIGIDGQEEVKTSKQSLILFAHKGTKVGDEVFLLGEEKESLV</sequence>
<dbReference type="Gene3D" id="3.40.630.10">
    <property type="entry name" value="Zn peptidases"/>
    <property type="match status" value="1"/>
</dbReference>
<proteinExistence type="predicted"/>
<evidence type="ECO:0000256" key="4">
    <source>
        <dbReference type="ARBA" id="ARBA00022833"/>
    </source>
</evidence>
<dbReference type="InterPro" id="IPR050178">
    <property type="entry name" value="AspA/AstE_fam"/>
</dbReference>
<evidence type="ECO:0000313" key="7">
    <source>
        <dbReference type="Proteomes" id="UP000176988"/>
    </source>
</evidence>
<dbReference type="AlphaFoldDB" id="A0A1F7WDS1"/>
<evidence type="ECO:0000256" key="2">
    <source>
        <dbReference type="ARBA" id="ARBA00022723"/>
    </source>
</evidence>
<organism evidence="6 7">
    <name type="scientific">Candidatus Uhrbacteria bacterium RIFOXYC2_FULL_47_19</name>
    <dbReference type="NCBI Taxonomy" id="1802424"/>
    <lineage>
        <taxon>Bacteria</taxon>
        <taxon>Candidatus Uhriibacteriota</taxon>
    </lineage>
</organism>
<dbReference type="PANTHER" id="PTHR15162:SF7">
    <property type="entry name" value="SUCCINYLGLUTAMATE DESUCCINYLASE"/>
    <property type="match status" value="1"/>
</dbReference>
<evidence type="ECO:0000256" key="1">
    <source>
        <dbReference type="ARBA" id="ARBA00001947"/>
    </source>
</evidence>
<gene>
    <name evidence="6" type="ORF">A2480_04770</name>
</gene>
<dbReference type="Pfam" id="PF24827">
    <property type="entry name" value="AstE_AspA_cat"/>
    <property type="match status" value="1"/>
</dbReference>
<dbReference type="InterPro" id="IPR055438">
    <property type="entry name" value="AstE_AspA_cat"/>
</dbReference>
<protein>
    <recommendedName>
        <fullName evidence="5">Succinylglutamate desuccinylase/Aspartoacylase catalytic domain-containing protein</fullName>
    </recommendedName>
</protein>
<evidence type="ECO:0000256" key="3">
    <source>
        <dbReference type="ARBA" id="ARBA00022801"/>
    </source>
</evidence>
<keyword evidence="3" id="KW-0378">Hydrolase</keyword>
<evidence type="ECO:0000259" key="5">
    <source>
        <dbReference type="Pfam" id="PF24827"/>
    </source>
</evidence>
<comment type="caution">
    <text evidence="6">The sequence shown here is derived from an EMBL/GenBank/DDBJ whole genome shotgun (WGS) entry which is preliminary data.</text>
</comment>
<dbReference type="Proteomes" id="UP000176988">
    <property type="component" value="Unassembled WGS sequence"/>
</dbReference>
<reference evidence="6 7" key="1">
    <citation type="journal article" date="2016" name="Nat. Commun.">
        <title>Thousands of microbial genomes shed light on interconnected biogeochemical processes in an aquifer system.</title>
        <authorList>
            <person name="Anantharaman K."/>
            <person name="Brown C.T."/>
            <person name="Hug L.A."/>
            <person name="Sharon I."/>
            <person name="Castelle C.J."/>
            <person name="Probst A.J."/>
            <person name="Thomas B.C."/>
            <person name="Singh A."/>
            <person name="Wilkins M.J."/>
            <person name="Karaoz U."/>
            <person name="Brodie E.L."/>
            <person name="Williams K.H."/>
            <person name="Hubbard S.S."/>
            <person name="Banfield J.F."/>
        </authorList>
    </citation>
    <scope>NUCLEOTIDE SEQUENCE [LARGE SCALE GENOMIC DNA]</scope>
</reference>
<dbReference type="PANTHER" id="PTHR15162">
    <property type="entry name" value="ASPARTOACYLASE"/>
    <property type="match status" value="1"/>
</dbReference>
<dbReference type="GO" id="GO:0016788">
    <property type="term" value="F:hydrolase activity, acting on ester bonds"/>
    <property type="evidence" value="ECO:0007669"/>
    <property type="project" value="InterPro"/>
</dbReference>
<name>A0A1F7WDS1_9BACT</name>
<comment type="cofactor">
    <cofactor evidence="1">
        <name>Zn(2+)</name>
        <dbReference type="ChEBI" id="CHEBI:29105"/>
    </cofactor>
</comment>
<accession>A0A1F7WDS1</accession>
<dbReference type="STRING" id="1802424.A2480_04770"/>
<dbReference type="GO" id="GO:0005829">
    <property type="term" value="C:cytosol"/>
    <property type="evidence" value="ECO:0007669"/>
    <property type="project" value="TreeGrafter"/>
</dbReference>
<dbReference type="EMBL" id="MGFG01000026">
    <property type="protein sequence ID" value="OGM00717.1"/>
    <property type="molecule type" value="Genomic_DNA"/>
</dbReference>
<dbReference type="SUPFAM" id="SSF53187">
    <property type="entry name" value="Zn-dependent exopeptidases"/>
    <property type="match status" value="1"/>
</dbReference>